<feature type="region of interest" description="Disordered" evidence="1">
    <location>
        <begin position="369"/>
        <end position="467"/>
    </location>
</feature>
<organism evidence="4 5">
    <name type="scientific">Coniochaeta pulveracea</name>
    <dbReference type="NCBI Taxonomy" id="177199"/>
    <lineage>
        <taxon>Eukaryota</taxon>
        <taxon>Fungi</taxon>
        <taxon>Dikarya</taxon>
        <taxon>Ascomycota</taxon>
        <taxon>Pezizomycotina</taxon>
        <taxon>Sordariomycetes</taxon>
        <taxon>Sordariomycetidae</taxon>
        <taxon>Coniochaetales</taxon>
        <taxon>Coniochaetaceae</taxon>
        <taxon>Coniochaeta</taxon>
    </lineage>
</organism>
<feature type="compositionally biased region" description="Low complexity" evidence="1">
    <location>
        <begin position="456"/>
        <end position="467"/>
    </location>
</feature>
<proteinExistence type="predicted"/>
<keyword evidence="2" id="KW-1133">Transmembrane helix</keyword>
<evidence type="ECO:0000256" key="1">
    <source>
        <dbReference type="SAM" id="MobiDB-lite"/>
    </source>
</evidence>
<name>A0A420Y7E2_9PEZI</name>
<keyword evidence="2" id="KW-0472">Membrane</keyword>
<keyword evidence="5" id="KW-1185">Reference proteome</keyword>
<comment type="caution">
    <text evidence="4">The sequence shown here is derived from an EMBL/GenBank/DDBJ whole genome shotgun (WGS) entry which is preliminary data.</text>
</comment>
<keyword evidence="2" id="KW-0812">Transmembrane</keyword>
<dbReference type="EMBL" id="QVQW01000038">
    <property type="protein sequence ID" value="RKU43806.1"/>
    <property type="molecule type" value="Genomic_DNA"/>
</dbReference>
<feature type="compositionally biased region" description="Low complexity" evidence="1">
    <location>
        <begin position="255"/>
        <end position="277"/>
    </location>
</feature>
<feature type="signal peptide" evidence="3">
    <location>
        <begin position="1"/>
        <end position="23"/>
    </location>
</feature>
<accession>A0A420Y7E2</accession>
<keyword evidence="3" id="KW-0732">Signal</keyword>
<feature type="region of interest" description="Disordered" evidence="1">
    <location>
        <begin position="208"/>
        <end position="277"/>
    </location>
</feature>
<dbReference type="Proteomes" id="UP000275385">
    <property type="component" value="Unassembled WGS sequence"/>
</dbReference>
<evidence type="ECO:0000256" key="3">
    <source>
        <dbReference type="SAM" id="SignalP"/>
    </source>
</evidence>
<reference evidence="4 5" key="1">
    <citation type="submission" date="2018-08" db="EMBL/GenBank/DDBJ databases">
        <title>Draft genome of the lignicolous fungus Coniochaeta pulveracea.</title>
        <authorList>
            <person name="Borstlap C.J."/>
            <person name="De Witt R.N."/>
            <person name="Botha A."/>
            <person name="Volschenk H."/>
        </authorList>
    </citation>
    <scope>NUCLEOTIDE SEQUENCE [LARGE SCALE GENOMIC DNA]</scope>
    <source>
        <strain evidence="4 5">CAB683</strain>
    </source>
</reference>
<protein>
    <recommendedName>
        <fullName evidence="6">Mid2 domain-containing protein</fullName>
    </recommendedName>
</protein>
<sequence>MRLLRPRTTLWLVAASSLRVARGLSDPVLVWETTSAYATHVGFPDQAVFCVETPGEPNTWTFPYTVSGSGSTLVQEVNLYTTGDKVRRVGTASQGGIELGSSPTPAPSPLTPGFKSTPGYTTDSTSLLSSHNGNLLDRRESIDDLIPGVLTMTSTLTGGSITITRLTSLFEKHSGAEMYFELIWQNGDKNFSRPFTVVDAKDAEDTRKNPIYSSTAPYGTAVAGGNTGSGGGNDPMTQTPMSAYSAASEALPSQAASTAESTTSLGPATTTTSASTITTDTVAATGVPMSTAAATTSPNNNRLSTGAKAGIAVGAAIAGLVLLTGLVFFLLRRRRRSTSRPDSAYFETQHHPELIAAKEANVGTVDVTPTSPYFDHGDNRTSVQQPLAAETRDSDGERRFSQYRDQGAEDGRAESARAGSATGRVTPHGTVSHLVEDGMTEEEIRRLEEEERELDQAIQQAGAGRRA</sequence>
<evidence type="ECO:0000256" key="2">
    <source>
        <dbReference type="SAM" id="Phobius"/>
    </source>
</evidence>
<dbReference type="AlphaFoldDB" id="A0A420Y7E2"/>
<gene>
    <name evidence="4" type="ORF">DL546_006341</name>
</gene>
<feature type="compositionally biased region" description="Basic and acidic residues" evidence="1">
    <location>
        <begin position="390"/>
        <end position="415"/>
    </location>
</feature>
<feature type="transmembrane region" description="Helical" evidence="2">
    <location>
        <begin position="309"/>
        <end position="331"/>
    </location>
</feature>
<evidence type="ECO:0008006" key="6">
    <source>
        <dbReference type="Google" id="ProtNLM"/>
    </source>
</evidence>
<evidence type="ECO:0000313" key="4">
    <source>
        <dbReference type="EMBL" id="RKU43806.1"/>
    </source>
</evidence>
<dbReference type="STRING" id="177199.A0A420Y7E2"/>
<evidence type="ECO:0000313" key="5">
    <source>
        <dbReference type="Proteomes" id="UP000275385"/>
    </source>
</evidence>
<feature type="chain" id="PRO_5019452522" description="Mid2 domain-containing protein" evidence="3">
    <location>
        <begin position="24"/>
        <end position="467"/>
    </location>
</feature>